<evidence type="ECO:0000256" key="2">
    <source>
        <dbReference type="ARBA" id="ARBA00008974"/>
    </source>
</evidence>
<proteinExistence type="inferred from homology"/>
<feature type="transmembrane region" description="Helical" evidence="8">
    <location>
        <begin position="300"/>
        <end position="320"/>
    </location>
</feature>
<reference evidence="9 10" key="1">
    <citation type="submission" date="2007-04" db="EMBL/GenBank/DDBJ databases">
        <title>Complete genome sequence of Burkholderia multivorans ATCC 17616.</title>
        <authorList>
            <person name="Ohtsubo Y."/>
            <person name="Yamashita A."/>
            <person name="Kurokawa K."/>
            <person name="Takami H."/>
            <person name="Yuhara S."/>
            <person name="Nishiyama E."/>
            <person name="Endo R."/>
            <person name="Miyazaki R."/>
            <person name="Ono A."/>
            <person name="Yano K."/>
            <person name="Ito M."/>
            <person name="Sota M."/>
            <person name="Yuji N."/>
            <person name="Hattori M."/>
            <person name="Tsuda M."/>
        </authorList>
    </citation>
    <scope>NUCLEOTIDE SEQUENCE [LARGE SCALE GENOMIC DNA]</scope>
    <source>
        <strain evidence="10">ATCC 17616 / 249</strain>
    </source>
</reference>
<keyword evidence="3 7" id="KW-0813">Transport</keyword>
<dbReference type="GO" id="GO:0005886">
    <property type="term" value="C:plasma membrane"/>
    <property type="evidence" value="ECO:0007669"/>
    <property type="project" value="TreeGrafter"/>
</dbReference>
<accession>A0A0H3KE08</accession>
<keyword evidence="4 8" id="KW-0812">Transmembrane</keyword>
<feature type="transmembrane region" description="Helical" evidence="8">
    <location>
        <begin position="274"/>
        <end position="294"/>
    </location>
</feature>
<organism evidence="9 10">
    <name type="scientific">Burkholderia multivorans (strain ATCC 17616 / 249)</name>
    <dbReference type="NCBI Taxonomy" id="395019"/>
    <lineage>
        <taxon>Bacteria</taxon>
        <taxon>Pseudomonadati</taxon>
        <taxon>Pseudomonadota</taxon>
        <taxon>Betaproteobacteria</taxon>
        <taxon>Burkholderiales</taxon>
        <taxon>Burkholderiaceae</taxon>
        <taxon>Burkholderia</taxon>
        <taxon>Burkholderia cepacia complex</taxon>
    </lineage>
</organism>
<evidence type="ECO:0000256" key="3">
    <source>
        <dbReference type="ARBA" id="ARBA00022448"/>
    </source>
</evidence>
<name>A0A0H3KE08_BURM1</name>
<feature type="transmembrane region" description="Helical" evidence="8">
    <location>
        <begin position="332"/>
        <end position="353"/>
    </location>
</feature>
<feature type="transmembrane region" description="Helical" evidence="8">
    <location>
        <begin position="36"/>
        <end position="56"/>
    </location>
</feature>
<evidence type="ECO:0000256" key="8">
    <source>
        <dbReference type="SAM" id="Phobius"/>
    </source>
</evidence>
<dbReference type="eggNOG" id="COG1457">
    <property type="taxonomic scope" value="Bacteria"/>
</dbReference>
<feature type="transmembrane region" description="Helical" evidence="8">
    <location>
        <begin position="239"/>
        <end position="262"/>
    </location>
</feature>
<protein>
    <submittedName>
        <fullName evidence="9">NCS1 family nucleobase:cation symporter-1</fullName>
    </submittedName>
</protein>
<dbReference type="KEGG" id="bmj:BMULJ_01178"/>
<dbReference type="PIRSF" id="PIRSF002744">
    <property type="entry name" value="Pur-cyt_permease"/>
    <property type="match status" value="1"/>
</dbReference>
<comment type="subcellular location">
    <subcellularLocation>
        <location evidence="1">Membrane</location>
        <topology evidence="1">Multi-pass membrane protein</topology>
    </subcellularLocation>
</comment>
<dbReference type="Pfam" id="PF02133">
    <property type="entry name" value="Transp_cyt_pur"/>
    <property type="match status" value="1"/>
</dbReference>
<dbReference type="InterPro" id="IPR001248">
    <property type="entry name" value="Pur-cyt_permease"/>
</dbReference>
<feature type="transmembrane region" description="Helical" evidence="8">
    <location>
        <begin position="439"/>
        <end position="456"/>
    </location>
</feature>
<feature type="transmembrane region" description="Helical" evidence="8">
    <location>
        <begin position="63"/>
        <end position="82"/>
    </location>
</feature>
<dbReference type="Gene3D" id="1.10.4160.10">
    <property type="entry name" value="Hydantoin permease"/>
    <property type="match status" value="1"/>
</dbReference>
<evidence type="ECO:0000256" key="4">
    <source>
        <dbReference type="ARBA" id="ARBA00022692"/>
    </source>
</evidence>
<sequence length="478" mass="50697">MPVSTHPTGNAGGLIEVRSIDFIPDAERHGGLLSQFTLWLSANMQITAIVTGALAVVLGGDVFWSLIALLLGQLIGGAVMALHGAQGPQLGLPQMISSRVQFGVYGAMIPIVLVCLMYIGFSASGSVLAGQAVAQLLHVDDAAGILLFAAVIVVLTVCGYRAIHFVGRIASVIGIVAFVYMFAQLFANHDIGALLANRHFTLASFLLSMSLSASWQIAFGPYVADYSRYLPRSTSSLGTFFAVGLGSVIGAQAAMVFGVFAAALAGSGFAHHEVAYIVGLGSTGAVAALLYFSIAFGKVTVTALNAYGSFMSMATIVSGFRGKGAVSSRSRLLYIFGMICVSTLIALAGRHSFLKEFTAFILFLLAFFTPWSAINLVDYYCFTRSRYDVPALSDPDGRYGRWNAMAIAIYVIGILVQLPFMSTHVYTGPLVDALGGTDISWILGLVVPAVLYYVGARASRRSIPERLILPLERGEAQP</sequence>
<comment type="similarity">
    <text evidence="2 7">Belongs to the purine-cytosine permease (2.A.39) family.</text>
</comment>
<feature type="transmembrane region" description="Helical" evidence="8">
    <location>
        <begin position="402"/>
        <end position="419"/>
    </location>
</feature>
<feature type="transmembrane region" description="Helical" evidence="8">
    <location>
        <begin position="199"/>
        <end position="219"/>
    </location>
</feature>
<dbReference type="CDD" id="cd11484">
    <property type="entry name" value="SLC-NCS1sbd_CobB-like"/>
    <property type="match status" value="1"/>
</dbReference>
<dbReference type="PANTHER" id="PTHR31806:SF1">
    <property type="entry name" value="PURINE-CYTOSINE PERMEASE FCY2-RELATED"/>
    <property type="match status" value="1"/>
</dbReference>
<feature type="transmembrane region" description="Helical" evidence="8">
    <location>
        <begin position="359"/>
        <end position="381"/>
    </location>
</feature>
<dbReference type="InterPro" id="IPR026030">
    <property type="entry name" value="Pur-cyt_permease_Fcy2/21/22"/>
</dbReference>
<evidence type="ECO:0000256" key="7">
    <source>
        <dbReference type="PIRNR" id="PIRNR002744"/>
    </source>
</evidence>
<dbReference type="Proteomes" id="UP000008815">
    <property type="component" value="Chromosome 1"/>
</dbReference>
<evidence type="ECO:0000313" key="9">
    <source>
        <dbReference type="EMBL" id="BAG43118.1"/>
    </source>
</evidence>
<dbReference type="EMBL" id="AP009385">
    <property type="protein sequence ID" value="BAG43118.1"/>
    <property type="molecule type" value="Genomic_DNA"/>
</dbReference>
<gene>
    <name evidence="9" type="ordered locus">BMULJ_01178</name>
</gene>
<dbReference type="HOGENOM" id="CLU_026016_3_0_4"/>
<dbReference type="PANTHER" id="PTHR31806">
    <property type="entry name" value="PURINE-CYTOSINE PERMEASE FCY2-RELATED"/>
    <property type="match status" value="1"/>
</dbReference>
<evidence type="ECO:0000313" key="10">
    <source>
        <dbReference type="Proteomes" id="UP000008815"/>
    </source>
</evidence>
<feature type="transmembrane region" description="Helical" evidence="8">
    <location>
        <begin position="142"/>
        <end position="163"/>
    </location>
</feature>
<dbReference type="AlphaFoldDB" id="A0A0H3KE08"/>
<dbReference type="GO" id="GO:0022857">
    <property type="term" value="F:transmembrane transporter activity"/>
    <property type="evidence" value="ECO:0007669"/>
    <property type="project" value="InterPro"/>
</dbReference>
<keyword evidence="10" id="KW-1185">Reference proteome</keyword>
<feature type="transmembrane region" description="Helical" evidence="8">
    <location>
        <begin position="169"/>
        <end position="187"/>
    </location>
</feature>
<keyword evidence="5 8" id="KW-1133">Transmembrane helix</keyword>
<dbReference type="STRING" id="395019.BMULJ_01178"/>
<evidence type="ECO:0000256" key="1">
    <source>
        <dbReference type="ARBA" id="ARBA00004141"/>
    </source>
</evidence>
<feature type="transmembrane region" description="Helical" evidence="8">
    <location>
        <begin position="102"/>
        <end position="121"/>
    </location>
</feature>
<keyword evidence="6 7" id="KW-0472">Membrane</keyword>
<evidence type="ECO:0000256" key="6">
    <source>
        <dbReference type="ARBA" id="ARBA00023136"/>
    </source>
</evidence>
<evidence type="ECO:0000256" key="5">
    <source>
        <dbReference type="ARBA" id="ARBA00022989"/>
    </source>
</evidence>